<evidence type="ECO:0000313" key="2">
    <source>
        <dbReference type="EMBL" id="PIK17782.1"/>
    </source>
</evidence>
<name>A0AAJ3RI98_PREIN</name>
<dbReference type="RefSeq" id="WP_099890454.1">
    <property type="nucleotide sequence ID" value="NZ_CP024732.1"/>
</dbReference>
<keyword evidence="1" id="KW-1133">Transmembrane helix</keyword>
<protein>
    <submittedName>
        <fullName evidence="2">Uncharacterized protein</fullName>
    </submittedName>
</protein>
<evidence type="ECO:0000313" key="3">
    <source>
        <dbReference type="Proteomes" id="UP000229111"/>
    </source>
</evidence>
<proteinExistence type="predicted"/>
<keyword evidence="1" id="KW-0812">Transmembrane</keyword>
<keyword evidence="1" id="KW-0472">Membrane</keyword>
<dbReference type="AlphaFoldDB" id="A0AAJ3RI98"/>
<evidence type="ECO:0000256" key="1">
    <source>
        <dbReference type="SAM" id="Phobius"/>
    </source>
</evidence>
<reference evidence="2 3" key="1">
    <citation type="submission" date="2017-11" db="EMBL/GenBank/DDBJ databases">
        <title>Genome sequencing of Prevotella intermedia KCOM 1101.</title>
        <authorList>
            <person name="Kook J.-K."/>
            <person name="Park S.-N."/>
            <person name="Lim Y.K."/>
        </authorList>
    </citation>
    <scope>NUCLEOTIDE SEQUENCE [LARGE SCALE GENOMIC DNA]</scope>
    <source>
        <strain evidence="2 3">KCOM 1101</strain>
    </source>
</reference>
<organism evidence="2 3">
    <name type="scientific">Prevotella intermedia</name>
    <dbReference type="NCBI Taxonomy" id="28131"/>
    <lineage>
        <taxon>Bacteria</taxon>
        <taxon>Pseudomonadati</taxon>
        <taxon>Bacteroidota</taxon>
        <taxon>Bacteroidia</taxon>
        <taxon>Bacteroidales</taxon>
        <taxon>Prevotellaceae</taxon>
        <taxon>Prevotella</taxon>
    </lineage>
</organism>
<comment type="caution">
    <text evidence="2">The sequence shown here is derived from an EMBL/GenBank/DDBJ whole genome shotgun (WGS) entry which is preliminary data.</text>
</comment>
<feature type="transmembrane region" description="Helical" evidence="1">
    <location>
        <begin position="12"/>
        <end position="35"/>
    </location>
</feature>
<sequence length="227" mass="26310">MEELLNDLIRQHFAASVIVILITIIALIILVWFVATMYNKIKNTPCDTHNKKLDELNNAISMRQAFPCETHQASISEHDKIVSKISVQLEYLTKSIDAAMRTFQKNNIQVDNFTQSQSPIKITDKGNEMIKRVGLNDMFENNWDRVKILYDASLKGMNPYDIQQFFIYEAVVFPDKFLGELEINTLKIDAYNEGIELASYMRVIAVLARDRYFKENGIDVNEIEKYE</sequence>
<gene>
    <name evidence="2" type="ORF">CTI16_01045</name>
</gene>
<dbReference type="EMBL" id="PEKM01000001">
    <property type="protein sequence ID" value="PIK17782.1"/>
    <property type="molecule type" value="Genomic_DNA"/>
</dbReference>
<accession>A0AAJ3RI98</accession>
<dbReference type="Proteomes" id="UP000229111">
    <property type="component" value="Unassembled WGS sequence"/>
</dbReference>